<dbReference type="PROSITE" id="PS51257">
    <property type="entry name" value="PROKAR_LIPOPROTEIN"/>
    <property type="match status" value="1"/>
</dbReference>
<dbReference type="NCBIfam" id="NF037995">
    <property type="entry name" value="TRAP_S1"/>
    <property type="match status" value="1"/>
</dbReference>
<dbReference type="SUPFAM" id="SSF53850">
    <property type="entry name" value="Periplasmic binding protein-like II"/>
    <property type="match status" value="1"/>
</dbReference>
<dbReference type="Proteomes" id="UP001454086">
    <property type="component" value="Unassembled WGS sequence"/>
</dbReference>
<dbReference type="CDD" id="cd13671">
    <property type="entry name" value="PBP2_TRAP_SBP_like_3"/>
    <property type="match status" value="1"/>
</dbReference>
<dbReference type="InterPro" id="IPR018389">
    <property type="entry name" value="DctP_fam"/>
</dbReference>
<protein>
    <submittedName>
        <fullName evidence="2">TRAP transporter substrate-binding protein</fullName>
    </submittedName>
</protein>
<gene>
    <name evidence="2" type="ORF">WMQ36_22845</name>
</gene>
<keyword evidence="3" id="KW-1185">Reference proteome</keyword>
<dbReference type="EMBL" id="JBBMFM010000128">
    <property type="protein sequence ID" value="MEQ2427805.1"/>
    <property type="molecule type" value="Genomic_DNA"/>
</dbReference>
<dbReference type="RefSeq" id="WP_008717318.1">
    <property type="nucleotide sequence ID" value="NZ_JAJFEB010000004.1"/>
</dbReference>
<dbReference type="PANTHER" id="PTHR33376:SF2">
    <property type="entry name" value="DICARBOXYLATE-BINDING PERIPLASMIC PROTEIN"/>
    <property type="match status" value="1"/>
</dbReference>
<sequence length="344" mass="38486">MRVVKTAAVWILGMAMVASLAGCKAIGNGKRIIRVSNGQPMTHPDNIGLLAFKEYIEKNLGDKYEVQIFPNELLGSSQKAIELVQTGAIDYVVSSTSNLETFDNIYQIFSLPYLFRGMEGFDAVMKDDGFMNSIYESTDESGFRAVAWYAAGVRNIYTTKPVYTPDDLKGMKIRVQASPTNVRMMDLMGAAAVPMSYGEVYTAIQQGVIDGAENSEMALTTMKHGEVAKYYTYNQHQIVPDLLVANLKFLEGLSPEERKIFDEAARISTEVEVQAWDEQIEDVKKQAEEMGVEFIGTDMELFRQKVLPLHEEVLNDNPRLVPIYDSIQSIQNAALDGEERSRNE</sequence>
<dbReference type="Gene3D" id="3.40.190.170">
    <property type="entry name" value="Bacterial extracellular solute-binding protein, family 7"/>
    <property type="match status" value="1"/>
</dbReference>
<evidence type="ECO:0000313" key="2">
    <source>
        <dbReference type="EMBL" id="MEQ2427805.1"/>
    </source>
</evidence>
<organism evidence="2 3">
    <name type="scientific">Enterocloster hominis</name>
    <name type="common">ex Hitch et al. 2024</name>
    <dbReference type="NCBI Taxonomy" id="1917870"/>
    <lineage>
        <taxon>Bacteria</taxon>
        <taxon>Bacillati</taxon>
        <taxon>Bacillota</taxon>
        <taxon>Clostridia</taxon>
        <taxon>Lachnospirales</taxon>
        <taxon>Lachnospiraceae</taxon>
        <taxon>Enterocloster</taxon>
    </lineage>
</organism>
<dbReference type="NCBIfam" id="TIGR00787">
    <property type="entry name" value="dctP"/>
    <property type="match status" value="1"/>
</dbReference>
<dbReference type="PANTHER" id="PTHR33376">
    <property type="match status" value="1"/>
</dbReference>
<evidence type="ECO:0000313" key="3">
    <source>
        <dbReference type="Proteomes" id="UP001454086"/>
    </source>
</evidence>
<name>A0ABV1DBR9_9FIRM</name>
<evidence type="ECO:0000256" key="1">
    <source>
        <dbReference type="ARBA" id="ARBA00022729"/>
    </source>
</evidence>
<reference evidence="2 3" key="1">
    <citation type="submission" date="2024-03" db="EMBL/GenBank/DDBJ databases">
        <title>Human intestinal bacterial collection.</title>
        <authorList>
            <person name="Pauvert C."/>
            <person name="Hitch T.C.A."/>
            <person name="Clavel T."/>
        </authorList>
    </citation>
    <scope>NUCLEOTIDE SEQUENCE [LARGE SCALE GENOMIC DNA]</scope>
    <source>
        <strain evidence="2 3">CLA-SR-H021</strain>
    </source>
</reference>
<comment type="caution">
    <text evidence="2">The sequence shown here is derived from an EMBL/GenBank/DDBJ whole genome shotgun (WGS) entry which is preliminary data.</text>
</comment>
<dbReference type="InterPro" id="IPR038404">
    <property type="entry name" value="TRAP_DctP_sf"/>
</dbReference>
<dbReference type="Pfam" id="PF03480">
    <property type="entry name" value="DctP"/>
    <property type="match status" value="1"/>
</dbReference>
<proteinExistence type="predicted"/>
<dbReference type="InterPro" id="IPR004682">
    <property type="entry name" value="TRAP_DctP"/>
</dbReference>
<accession>A0ABV1DBR9</accession>
<dbReference type="PIRSF" id="PIRSF006470">
    <property type="entry name" value="DctB"/>
    <property type="match status" value="1"/>
</dbReference>
<keyword evidence="1" id="KW-0732">Signal</keyword>